<feature type="signal peptide" evidence="2">
    <location>
        <begin position="1"/>
        <end position="24"/>
    </location>
</feature>
<organism evidence="3 4">
    <name type="scientific">Candidatus Falkowbacteria bacterium RIFOXYA2_FULL_47_19</name>
    <dbReference type="NCBI Taxonomy" id="1797994"/>
    <lineage>
        <taxon>Bacteria</taxon>
        <taxon>Candidatus Falkowiibacteriota</taxon>
    </lineage>
</organism>
<evidence type="ECO:0000313" key="4">
    <source>
        <dbReference type="Proteomes" id="UP000178367"/>
    </source>
</evidence>
<evidence type="ECO:0000256" key="2">
    <source>
        <dbReference type="SAM" id="SignalP"/>
    </source>
</evidence>
<keyword evidence="2" id="KW-0732">Signal</keyword>
<dbReference type="Proteomes" id="UP000178367">
    <property type="component" value="Unassembled WGS sequence"/>
</dbReference>
<reference evidence="3 4" key="1">
    <citation type="journal article" date="2016" name="Nat. Commun.">
        <title>Thousands of microbial genomes shed light on interconnected biogeochemical processes in an aquifer system.</title>
        <authorList>
            <person name="Anantharaman K."/>
            <person name="Brown C.T."/>
            <person name="Hug L.A."/>
            <person name="Sharon I."/>
            <person name="Castelle C.J."/>
            <person name="Probst A.J."/>
            <person name="Thomas B.C."/>
            <person name="Singh A."/>
            <person name="Wilkins M.J."/>
            <person name="Karaoz U."/>
            <person name="Brodie E.L."/>
            <person name="Williams K.H."/>
            <person name="Hubbard S.S."/>
            <person name="Banfield J.F."/>
        </authorList>
    </citation>
    <scope>NUCLEOTIDE SEQUENCE [LARGE SCALE GENOMIC DNA]</scope>
</reference>
<dbReference type="AlphaFoldDB" id="A0A1F5SMN1"/>
<feature type="region of interest" description="Disordered" evidence="1">
    <location>
        <begin position="484"/>
        <end position="515"/>
    </location>
</feature>
<dbReference type="STRING" id="1797994.A2227_05085"/>
<protein>
    <submittedName>
        <fullName evidence="3">Uncharacterized protein</fullName>
    </submittedName>
</protein>
<gene>
    <name evidence="3" type="ORF">A2227_05085</name>
</gene>
<feature type="chain" id="PRO_5009521260" evidence="2">
    <location>
        <begin position="25"/>
        <end position="515"/>
    </location>
</feature>
<proteinExistence type="predicted"/>
<evidence type="ECO:0000256" key="1">
    <source>
        <dbReference type="SAM" id="MobiDB-lite"/>
    </source>
</evidence>
<name>A0A1F5SMN1_9BACT</name>
<accession>A0A1F5SMN1</accession>
<sequence>MTKKFLLLSIITIGLGLAWSGARAAEFNPNNIISDAEMLDSSTMTLSEIQAFLDNQGGYLARYKTANFEGKTKTAAEIIYDAATNNYDCGDAEMSANPTEAERKIKCKPARINPRLLLVLLQKEQSLIDDTSPTPRQLDWATGYGCPDGGGCNSRWQGFGKQVNSAALQFFDYVTNPHLYSYKAGNTYTITNTGRPAQAVTPANNATAALYNYTPHVYNGNFNFHKLWMRYFTFTYPNGSLLQVKGEAGVWLIQKGQKRPFLSKGALTSRFDVKKVLQVGKSELDRYPKGAPIKFPQYSLVRSPGGTIYLLVDDTRRGFDSTEAFRKIGYNPEEVMNASWEDINAYREGVPLTATTSYPTGALLQDKTTGGIYWVSDGTKAPLWDAVLLKTKFKGKAITPESPEKLAGYKTVEPAIFGDGELIKSSASPAVYVIDNGRRRAITSGKIFEDMGYRWENVITVTPKILALYEVGEPLSEIYAAETETDDDAADSQDAAATSTADDELSETINNILNP</sequence>
<dbReference type="EMBL" id="MFGB01000005">
    <property type="protein sequence ID" value="OGF27952.1"/>
    <property type="molecule type" value="Genomic_DNA"/>
</dbReference>
<evidence type="ECO:0000313" key="3">
    <source>
        <dbReference type="EMBL" id="OGF27952.1"/>
    </source>
</evidence>
<comment type="caution">
    <text evidence="3">The sequence shown here is derived from an EMBL/GenBank/DDBJ whole genome shotgun (WGS) entry which is preliminary data.</text>
</comment>